<reference evidence="3" key="2">
    <citation type="submission" date="2015-06" db="UniProtKB">
        <authorList>
            <consortium name="EnsemblPlants"/>
        </authorList>
    </citation>
    <scope>IDENTIFICATION</scope>
</reference>
<feature type="region of interest" description="Disordered" evidence="2">
    <location>
        <begin position="1293"/>
        <end position="1414"/>
    </location>
</feature>
<sequence>MIVFSRVGSGRSWGAMAAEAAASSGGGVEVREAELAVEEAPAATSEGRVGEAVSDPFVVAGGDLSGEASNLEAKPDPAVLGEGGEAVESNAAPGCAETVHEEDGVDGGCEAGAVEEEDAPMAIGHVLTEAPVANGHVHSEAAPATETAEIAGSVEDGMNGRIADEHDHPDTSIAESKGCVVEESKGCVVEEVNGKEAAPEIADSSVLVEEGVDGWELEGVDDRIAGEHDHTYTSTVESEVHDDSLIKQVDADATGLMEQEAISSEQDGSDVPIENGHTHVGVSADCGEGAKSDVQVDQSNVEEANANSAKPVEEVAALIQDGLGGPVSNGHGHVDASGHGYVTGADLDVKGSNSKGEDTETFEELVTATVDYDRSDIAMANGHDQVERSFDSGEVETKSEVCDSKEKSGECATDAMELVKQEATTGEQGTEAVSVVNGCDHPNTNADSDEAPMQILVTSKESGIVQSVVEVVESVHLEGTLKIDQQIEGDQKVANKKVTEEEILTNGYEQGDAKVANKEVPEEEILTNGHEHVEESAGITSVLEPFVGDGQQDFIAVNLLENRADDNREDALEDAFTSGIDEAAITSGVDEAAMEADASTVEKNDDTAIDGTETKEKHEKTNDDILQGLDLSKDNVECGVNGDEVSTFQPVESISCSTVEIEREEISDQQQTSASLQDAEQALSATNGNHLSDKSELKQESDMEDIDGANLCADPGVVPALHGETTSSDLADNDGAEVENSTPACDLGASSGAPTGDNDSKENSAAAVAQVEEDVPSQDDAQVEEDVPSQDDDNCPADGAPGEICSENANAFTTSSCVAETEYVQDIASTTVDIIHDKHNDDDENINTDITGNHSEPKLETNVDNEDRGDIQVIKPYPVYLMKVPRFMSESHWEKIQDAQICLDELTQKRDAINVLRQKKKALCDDYREKLEAARQEERGARTAHGDKRNDLNSVQSMIGRMNRANSIQEIDDMIAMKEKIIAHESISLKEEKRLLQDIKELKAQKKQLSSNMGSKAEMGEAFEQKEHIHEQQKILKKDSDVLLTNLKSLEDKTRFIKKAFDDERDALRKLTEEHQAAHEVRQKAYDEWFELKKEPGRKNKFFFMYRKDSRAAKEYVDNGDMKGLVLFCNNQVESFMVLWNKDDDFRRQYVESNKNSTLRRLGTSDGRKLGPDEVPPEIPRYSNRMQSNPPLLPVPSTHASASASEATPAKPASPVTVVEEKTFPVLQSSQSSKPSKPKVVGNSSSKDTPGAPIPEREDVEKSEKEKKRRTEQELELSRQAAELAIREEELRQEKAAAEKERLRLEQKAKAKEAEERKRRKAEKALERAEFRAKKEAELMEKRRAKRDRTRGSTSADSGSGSGEANAEATVTNDADSSTIENSRGVDLSQHRALKKRPPTLKQLNKMEPMPLPLRNKGRRKMRQYIMVAVAAVISKCTSIDDERPAECRLDNGHRLTDSGSM</sequence>
<accession>A0A0E0QL58</accession>
<feature type="region of interest" description="Disordered" evidence="2">
    <location>
        <begin position="839"/>
        <end position="863"/>
    </location>
</feature>
<dbReference type="Gramene" id="ORUFI08G22770.1">
    <property type="protein sequence ID" value="ORUFI08G22770.1"/>
    <property type="gene ID" value="ORUFI08G22770"/>
</dbReference>
<protein>
    <recommendedName>
        <fullName evidence="5">Proton pump-interactor 1</fullName>
    </recommendedName>
</protein>
<evidence type="ECO:0000313" key="3">
    <source>
        <dbReference type="EnsemblPlants" id="ORUFI08G22770.1"/>
    </source>
</evidence>
<feature type="compositionally biased region" description="Basic and acidic residues" evidence="2">
    <location>
        <begin position="1255"/>
        <end position="1276"/>
    </location>
</feature>
<feature type="region of interest" description="Disordered" evidence="2">
    <location>
        <begin position="597"/>
        <end position="622"/>
    </location>
</feature>
<feature type="compositionally biased region" description="Low complexity" evidence="2">
    <location>
        <begin position="1352"/>
        <end position="1370"/>
    </location>
</feature>
<dbReference type="PANTHER" id="PTHR48454:SF1">
    <property type="entry name" value="PROTON PUMP-INTERACTOR 1"/>
    <property type="match status" value="1"/>
</dbReference>
<dbReference type="STRING" id="4529.A0A0E0QL58"/>
<proteinExistence type="predicted"/>
<feature type="compositionally biased region" description="Polar residues" evidence="2">
    <location>
        <begin position="1371"/>
        <end position="1382"/>
    </location>
</feature>
<dbReference type="Proteomes" id="UP000008022">
    <property type="component" value="Unassembled WGS sequence"/>
</dbReference>
<evidence type="ECO:0000256" key="2">
    <source>
        <dbReference type="SAM" id="MobiDB-lite"/>
    </source>
</evidence>
<keyword evidence="4" id="KW-1185">Reference proteome</keyword>
<feature type="compositionally biased region" description="Acidic residues" evidence="2">
    <location>
        <begin position="771"/>
        <end position="795"/>
    </location>
</feature>
<dbReference type="EnsemblPlants" id="ORUFI08G22770.1">
    <property type="protein sequence ID" value="ORUFI08G22770.1"/>
    <property type="gene ID" value="ORUFI08G22770"/>
</dbReference>
<evidence type="ECO:0000256" key="1">
    <source>
        <dbReference type="SAM" id="Coils"/>
    </source>
</evidence>
<organism evidence="3 4">
    <name type="scientific">Oryza rufipogon</name>
    <name type="common">Brownbeard rice</name>
    <name type="synonym">Asian wild rice</name>
    <dbReference type="NCBI Taxonomy" id="4529"/>
    <lineage>
        <taxon>Eukaryota</taxon>
        <taxon>Viridiplantae</taxon>
        <taxon>Streptophyta</taxon>
        <taxon>Embryophyta</taxon>
        <taxon>Tracheophyta</taxon>
        <taxon>Spermatophyta</taxon>
        <taxon>Magnoliopsida</taxon>
        <taxon>Liliopsida</taxon>
        <taxon>Poales</taxon>
        <taxon>Poaceae</taxon>
        <taxon>BOP clade</taxon>
        <taxon>Oryzoideae</taxon>
        <taxon>Oryzeae</taxon>
        <taxon>Oryzinae</taxon>
        <taxon>Oryza</taxon>
    </lineage>
</organism>
<dbReference type="HOGENOM" id="CLU_003490_0_0_1"/>
<feature type="compositionally biased region" description="Basic and acidic residues" evidence="2">
    <location>
        <begin position="1293"/>
        <end position="1342"/>
    </location>
</feature>
<name>A0A0E0QL58_ORYRU</name>
<feature type="region of interest" description="Disordered" evidence="2">
    <location>
        <begin position="1157"/>
        <end position="1276"/>
    </location>
</feature>
<feature type="compositionally biased region" description="Low complexity" evidence="2">
    <location>
        <begin position="1196"/>
        <end position="1215"/>
    </location>
</feature>
<feature type="compositionally biased region" description="Low complexity" evidence="2">
    <location>
        <begin position="1228"/>
        <end position="1247"/>
    </location>
</feature>
<dbReference type="eggNOG" id="ENOG502QPUC">
    <property type="taxonomic scope" value="Eukaryota"/>
</dbReference>
<evidence type="ECO:0000313" key="4">
    <source>
        <dbReference type="Proteomes" id="UP000008022"/>
    </source>
</evidence>
<dbReference type="OMA" id="RQYIMVA"/>
<evidence type="ECO:0008006" key="5">
    <source>
        <dbReference type="Google" id="ProtNLM"/>
    </source>
</evidence>
<reference evidence="4" key="1">
    <citation type="submission" date="2013-06" db="EMBL/GenBank/DDBJ databases">
        <authorList>
            <person name="Zhao Q."/>
        </authorList>
    </citation>
    <scope>NUCLEOTIDE SEQUENCE</scope>
    <source>
        <strain evidence="4">cv. W1943</strain>
    </source>
</reference>
<feature type="coiled-coil region" evidence="1">
    <location>
        <begin position="917"/>
        <end position="944"/>
    </location>
</feature>
<keyword evidence="1" id="KW-0175">Coiled coil</keyword>
<feature type="region of interest" description="Disordered" evidence="2">
    <location>
        <begin position="707"/>
        <end position="802"/>
    </location>
</feature>
<dbReference type="PANTHER" id="PTHR48454">
    <property type="entry name" value="PUTATIVE RNA-BINDING DOMAIN-CONTAINING PROTEIN-RELATED"/>
    <property type="match status" value="1"/>
</dbReference>
<feature type="compositionally biased region" description="Basic and acidic residues" evidence="2">
    <location>
        <begin position="600"/>
        <end position="622"/>
    </location>
</feature>